<proteinExistence type="predicted"/>
<dbReference type="OrthoDB" id="8129622at2"/>
<dbReference type="AlphaFoldDB" id="K8P162"/>
<feature type="chain" id="PRO_5003919797" description="Lipoprotein" evidence="2">
    <location>
        <begin position="26"/>
        <end position="92"/>
    </location>
</feature>
<evidence type="ECO:0008006" key="5">
    <source>
        <dbReference type="Google" id="ProtNLM"/>
    </source>
</evidence>
<name>K8P162_9BRAD</name>
<evidence type="ECO:0000313" key="4">
    <source>
        <dbReference type="Proteomes" id="UP000001095"/>
    </source>
</evidence>
<gene>
    <name evidence="3" type="ORF">HMPREF9696_03461</name>
</gene>
<keyword evidence="4" id="KW-1185">Reference proteome</keyword>
<sequence>MNASTAKFSSLLAFAVAALLLSACAQFERNTSPQATVDDDAYCRANGGEPGSSAYVACRKDRDVQSSRAAGSNSRIERSHRNLAEDMLNNPR</sequence>
<dbReference type="EMBL" id="AGWY01000013">
    <property type="protein sequence ID" value="EKS33420.1"/>
    <property type="molecule type" value="Genomic_DNA"/>
</dbReference>
<feature type="compositionally biased region" description="Basic and acidic residues" evidence="1">
    <location>
        <begin position="75"/>
        <end position="84"/>
    </location>
</feature>
<protein>
    <recommendedName>
        <fullName evidence="5">Lipoprotein</fullName>
    </recommendedName>
</protein>
<reference evidence="3 4" key="1">
    <citation type="submission" date="2012-04" db="EMBL/GenBank/DDBJ databases">
        <title>The Genome Sequence of Afipia clevelandensis ATCC 49720.</title>
        <authorList>
            <consortium name="The Broad Institute Genome Sequencing Platform"/>
            <person name="Earl A."/>
            <person name="Ward D."/>
            <person name="Feldgarden M."/>
            <person name="Gevers D."/>
            <person name="Huys G."/>
            <person name="Walker B."/>
            <person name="Young S.K."/>
            <person name="Zeng Q."/>
            <person name="Gargeya S."/>
            <person name="Fitzgerald M."/>
            <person name="Haas B."/>
            <person name="Abouelleil A."/>
            <person name="Alvarado L."/>
            <person name="Arachchi H.M."/>
            <person name="Berlin A."/>
            <person name="Chapman S.B."/>
            <person name="Goldberg J."/>
            <person name="Griggs A."/>
            <person name="Gujja S."/>
            <person name="Hansen M."/>
            <person name="Howarth C."/>
            <person name="Imamovic A."/>
            <person name="Larimer J."/>
            <person name="McCowen C."/>
            <person name="Montmayeur A."/>
            <person name="Murphy C."/>
            <person name="Neiman D."/>
            <person name="Pearson M."/>
            <person name="Priest M."/>
            <person name="Roberts A."/>
            <person name="Saif S."/>
            <person name="Shea T."/>
            <person name="Sisk P."/>
            <person name="Sykes S."/>
            <person name="Wortman J."/>
            <person name="Nusbaum C."/>
            <person name="Birren B."/>
        </authorList>
    </citation>
    <scope>NUCLEOTIDE SEQUENCE [LARGE SCALE GENOMIC DNA]</scope>
    <source>
        <strain evidence="3 4">ATCC 49720</strain>
    </source>
</reference>
<comment type="caution">
    <text evidence="3">The sequence shown here is derived from an EMBL/GenBank/DDBJ whole genome shotgun (WGS) entry which is preliminary data.</text>
</comment>
<evidence type="ECO:0000313" key="3">
    <source>
        <dbReference type="EMBL" id="EKS33420.1"/>
    </source>
</evidence>
<evidence type="ECO:0000256" key="2">
    <source>
        <dbReference type="SAM" id="SignalP"/>
    </source>
</evidence>
<accession>K8P162</accession>
<dbReference type="PATRIC" id="fig|883079.3.peg.3541"/>
<keyword evidence="2" id="KW-0732">Signal</keyword>
<dbReference type="PROSITE" id="PS51257">
    <property type="entry name" value="PROKAR_LIPOPROTEIN"/>
    <property type="match status" value="1"/>
</dbReference>
<organism evidence="3 4">
    <name type="scientific">Afipia clevelandensis ATCC 49720</name>
    <dbReference type="NCBI Taxonomy" id="883079"/>
    <lineage>
        <taxon>Bacteria</taxon>
        <taxon>Pseudomonadati</taxon>
        <taxon>Pseudomonadota</taxon>
        <taxon>Alphaproteobacteria</taxon>
        <taxon>Hyphomicrobiales</taxon>
        <taxon>Nitrobacteraceae</taxon>
        <taxon>Afipia</taxon>
    </lineage>
</organism>
<feature type="region of interest" description="Disordered" evidence="1">
    <location>
        <begin position="66"/>
        <end position="92"/>
    </location>
</feature>
<feature type="signal peptide" evidence="2">
    <location>
        <begin position="1"/>
        <end position="25"/>
    </location>
</feature>
<dbReference type="Proteomes" id="UP000001095">
    <property type="component" value="Unassembled WGS sequence"/>
</dbReference>
<dbReference type="RefSeq" id="WP_002714331.1">
    <property type="nucleotide sequence ID" value="NZ_KB375281.1"/>
</dbReference>
<dbReference type="HOGENOM" id="CLU_182994_0_0_5"/>
<evidence type="ECO:0000256" key="1">
    <source>
        <dbReference type="SAM" id="MobiDB-lite"/>
    </source>
</evidence>